<dbReference type="EMBL" id="JAFGIX010000006">
    <property type="protein sequence ID" value="MBN1571804.1"/>
    <property type="molecule type" value="Genomic_DNA"/>
</dbReference>
<dbReference type="SUPFAM" id="SSF51695">
    <property type="entry name" value="PLC-like phosphodiesterases"/>
    <property type="match status" value="1"/>
</dbReference>
<evidence type="ECO:0000313" key="3">
    <source>
        <dbReference type="Proteomes" id="UP000809273"/>
    </source>
</evidence>
<dbReference type="GO" id="GO:0006629">
    <property type="term" value="P:lipid metabolic process"/>
    <property type="evidence" value="ECO:0007669"/>
    <property type="project" value="InterPro"/>
</dbReference>
<dbReference type="Pfam" id="PF03009">
    <property type="entry name" value="GDPD"/>
    <property type="match status" value="1"/>
</dbReference>
<protein>
    <submittedName>
        <fullName evidence="2">Glycerophosphodiester phosphodiesterase</fullName>
    </submittedName>
</protein>
<accession>A0A9D8PL54</accession>
<organism evidence="2 3">
    <name type="scientific">Candidatus Zymogenus saltonus</name>
    <dbReference type="NCBI Taxonomy" id="2844893"/>
    <lineage>
        <taxon>Bacteria</taxon>
        <taxon>Deltaproteobacteria</taxon>
        <taxon>Candidatus Zymogenia</taxon>
        <taxon>Candidatus Zymogeniales</taxon>
        <taxon>Candidatus Zymogenaceae</taxon>
        <taxon>Candidatus Zymogenus</taxon>
    </lineage>
</organism>
<evidence type="ECO:0000313" key="2">
    <source>
        <dbReference type="EMBL" id="MBN1571804.1"/>
    </source>
</evidence>
<name>A0A9D8PL54_9DELT</name>
<evidence type="ECO:0000259" key="1">
    <source>
        <dbReference type="PROSITE" id="PS51704"/>
    </source>
</evidence>
<sequence>MSKNVKELLKKPPLAIAHRGDPLVKPQNTKGAFLSAMEYDIDFIETDINMTKDGALVVVHDQKVDNVSNGKGWVVNFTLDELKKLDFGSWMGPGMGPETILTIAEFIELTKDGVDCLNIEIKSGPVKYDGICEKLVSTLESYDMIDRVIISSFDHLLLKNLKEMKPEILTAILYNAGLIDHITPAKSALADGVHPEHAQMTADTVKAIKDAGFFINVWTVDDEEDMKRMIDLEVSGIISNFPAKLCKVIKDGR</sequence>
<dbReference type="AlphaFoldDB" id="A0A9D8PL54"/>
<reference evidence="2" key="1">
    <citation type="journal article" date="2021" name="Environ. Microbiol.">
        <title>Genomic characterization of three novel Desulfobacterota classes expand the metabolic and phylogenetic diversity of the phylum.</title>
        <authorList>
            <person name="Murphy C.L."/>
            <person name="Biggerstaff J."/>
            <person name="Eichhorn A."/>
            <person name="Ewing E."/>
            <person name="Shahan R."/>
            <person name="Soriano D."/>
            <person name="Stewart S."/>
            <person name="VanMol K."/>
            <person name="Walker R."/>
            <person name="Walters P."/>
            <person name="Elshahed M.S."/>
            <person name="Youssef N.H."/>
        </authorList>
    </citation>
    <scope>NUCLEOTIDE SEQUENCE</scope>
    <source>
        <strain evidence="2">Zod_Metabat.24</strain>
    </source>
</reference>
<dbReference type="Gene3D" id="3.20.20.190">
    <property type="entry name" value="Phosphatidylinositol (PI) phosphodiesterase"/>
    <property type="match status" value="1"/>
</dbReference>
<dbReference type="GO" id="GO:0008081">
    <property type="term" value="F:phosphoric diester hydrolase activity"/>
    <property type="evidence" value="ECO:0007669"/>
    <property type="project" value="InterPro"/>
</dbReference>
<comment type="caution">
    <text evidence="2">The sequence shown here is derived from an EMBL/GenBank/DDBJ whole genome shotgun (WGS) entry which is preliminary data.</text>
</comment>
<gene>
    <name evidence="2" type="ORF">JW984_01270</name>
</gene>
<reference evidence="2" key="2">
    <citation type="submission" date="2021-01" db="EMBL/GenBank/DDBJ databases">
        <authorList>
            <person name="Hahn C.R."/>
            <person name="Youssef N.H."/>
            <person name="Elshahed M."/>
        </authorList>
    </citation>
    <scope>NUCLEOTIDE SEQUENCE</scope>
    <source>
        <strain evidence="2">Zod_Metabat.24</strain>
    </source>
</reference>
<dbReference type="PROSITE" id="PS51704">
    <property type="entry name" value="GP_PDE"/>
    <property type="match status" value="1"/>
</dbReference>
<feature type="domain" description="GP-PDE" evidence="1">
    <location>
        <begin position="13"/>
        <end position="249"/>
    </location>
</feature>
<dbReference type="PANTHER" id="PTHR46211:SF1">
    <property type="entry name" value="GLYCEROPHOSPHODIESTER PHOSPHODIESTERASE, CYTOPLASMIC"/>
    <property type="match status" value="1"/>
</dbReference>
<dbReference type="InterPro" id="IPR030395">
    <property type="entry name" value="GP_PDE_dom"/>
</dbReference>
<proteinExistence type="predicted"/>
<dbReference type="Proteomes" id="UP000809273">
    <property type="component" value="Unassembled WGS sequence"/>
</dbReference>
<dbReference type="InterPro" id="IPR017946">
    <property type="entry name" value="PLC-like_Pdiesterase_TIM-brl"/>
</dbReference>
<dbReference type="PANTHER" id="PTHR46211">
    <property type="entry name" value="GLYCEROPHOSPHORYL DIESTER PHOSPHODIESTERASE"/>
    <property type="match status" value="1"/>
</dbReference>